<reference evidence="4" key="1">
    <citation type="submission" date="2017-05" db="UniProtKB">
        <authorList>
            <consortium name="EnsemblMetazoa"/>
        </authorList>
    </citation>
    <scope>IDENTIFICATION</scope>
</reference>
<accession>A0A1X7TWS4</accession>
<dbReference type="PANTHER" id="PTHR47679">
    <property type="entry name" value="PROTEIN TORNADO 1"/>
    <property type="match status" value="1"/>
</dbReference>
<dbReference type="Gene3D" id="3.40.50.300">
    <property type="entry name" value="P-loop containing nucleotide triphosphate hydrolases"/>
    <property type="match status" value="1"/>
</dbReference>
<feature type="compositionally biased region" description="Polar residues" evidence="2">
    <location>
        <begin position="524"/>
        <end position="534"/>
    </location>
</feature>
<dbReference type="InParanoid" id="A0A1X7TWS4"/>
<dbReference type="InterPro" id="IPR000488">
    <property type="entry name" value="Death_dom"/>
</dbReference>
<evidence type="ECO:0000259" key="3">
    <source>
        <dbReference type="PROSITE" id="PS50017"/>
    </source>
</evidence>
<keyword evidence="1" id="KW-0677">Repeat</keyword>
<dbReference type="eggNOG" id="ENOG502S6Y4">
    <property type="taxonomic scope" value="Eukaryota"/>
</dbReference>
<evidence type="ECO:0000256" key="1">
    <source>
        <dbReference type="ARBA" id="ARBA00022737"/>
    </source>
</evidence>
<evidence type="ECO:0000313" key="4">
    <source>
        <dbReference type="EnsemblMetazoa" id="Aqu2.1.19493_001"/>
    </source>
</evidence>
<feature type="region of interest" description="Disordered" evidence="2">
    <location>
        <begin position="514"/>
        <end position="534"/>
    </location>
</feature>
<dbReference type="Pfam" id="PF16095">
    <property type="entry name" value="COR-A"/>
    <property type="match status" value="1"/>
</dbReference>
<dbReference type="Gene3D" id="1.10.533.10">
    <property type="entry name" value="Death Domain, Fas"/>
    <property type="match status" value="1"/>
</dbReference>
<evidence type="ECO:0000256" key="2">
    <source>
        <dbReference type="SAM" id="MobiDB-lite"/>
    </source>
</evidence>
<dbReference type="SUPFAM" id="SSF47986">
    <property type="entry name" value="DEATH domain"/>
    <property type="match status" value="1"/>
</dbReference>
<dbReference type="GO" id="GO:0007165">
    <property type="term" value="P:signal transduction"/>
    <property type="evidence" value="ECO:0007669"/>
    <property type="project" value="InterPro"/>
</dbReference>
<protein>
    <recommendedName>
        <fullName evidence="3">Death domain-containing protein</fullName>
    </recommendedName>
</protein>
<proteinExistence type="predicted"/>
<dbReference type="InterPro" id="IPR011029">
    <property type="entry name" value="DEATH-like_dom_sf"/>
</dbReference>
<dbReference type="OrthoDB" id="10031931at2759"/>
<dbReference type="InterPro" id="IPR036388">
    <property type="entry name" value="WH-like_DNA-bd_sf"/>
</dbReference>
<dbReference type="PANTHER" id="PTHR47679:SF2">
    <property type="entry name" value="C-TERMINAL OF ROC (COR) DOMAIN-CONTAINING PROTEIN"/>
    <property type="match status" value="1"/>
</dbReference>
<dbReference type="PROSITE" id="PS50017">
    <property type="entry name" value="DEATH_DOMAIN"/>
    <property type="match status" value="1"/>
</dbReference>
<feature type="domain" description="Death" evidence="3">
    <location>
        <begin position="572"/>
        <end position="641"/>
    </location>
</feature>
<dbReference type="CDD" id="cd01670">
    <property type="entry name" value="Death"/>
    <property type="match status" value="1"/>
</dbReference>
<name>A0A1X7TWS4_AMPQE</name>
<dbReference type="InterPro" id="IPR027417">
    <property type="entry name" value="P-loop_NTPase"/>
</dbReference>
<dbReference type="AlphaFoldDB" id="A0A1X7TWS4"/>
<dbReference type="SUPFAM" id="SSF52540">
    <property type="entry name" value="P-loop containing nucleoside triphosphate hydrolases"/>
    <property type="match status" value="2"/>
</dbReference>
<dbReference type="EnsemblMetazoa" id="Aqu2.1.19493_001">
    <property type="protein sequence ID" value="Aqu2.1.19493_001"/>
    <property type="gene ID" value="Aqu2.1.19493"/>
</dbReference>
<dbReference type="InterPro" id="IPR032171">
    <property type="entry name" value="COR-A"/>
</dbReference>
<organism evidence="4">
    <name type="scientific">Amphimedon queenslandica</name>
    <name type="common">Sponge</name>
    <dbReference type="NCBI Taxonomy" id="400682"/>
    <lineage>
        <taxon>Eukaryota</taxon>
        <taxon>Metazoa</taxon>
        <taxon>Porifera</taxon>
        <taxon>Demospongiae</taxon>
        <taxon>Heteroscleromorpha</taxon>
        <taxon>Haplosclerida</taxon>
        <taxon>Niphatidae</taxon>
        <taxon>Amphimedon</taxon>
    </lineage>
</organism>
<sequence length="644" mass="72831">MLLGSAGTGKTSLKRSLMEEPFDPHTTSTIVSDVSSVRPFGHKWQTRRENKWRETTEKDEIEELTHLFKACRPGSSSHHRSILSAQYSHIELISKSSISSILGIESSFIQSILRRTTPSSKPSLTTQSTVQPFLHIWDCGGQPVFLEILPAFLTPRTMFLLLFDASKDFRERWQSCQNTPDGKVLFGEVVNESTSDLMAKWMSTIHSHLMKHNKDDTSSPSLYCIGTHGDKLHSESKKEVKQQIQSLYEEKEFSDLIKDVLIIDNTTSGKGEEEDPNIKELRKAIDSFINTLVVPTPVNWVLFRKVYQELELNVISLSDAIAIGVACHIPAADVPEVLKFYHELGALLYYPQIESLRNKVILNPKWFVGTIGKVFTLEGCEEGWSGTKSWYLLRNNGILVQPLYQEVWQSSGIDPEEIIELLVHFRLAAQVQTELYDSRFKQYFLPAVLQGYTGDPNEVRPGYKLRASPVHITFSTGYVPPGFFTRLATAVATDANVELNFENDYTYATQPALKDANDDDTIPKTKSANEASHSSITQINESNDDQQKVLLSIRNLAEILEVLKDGHFQTTKWIDLGLHLGLFYNDLKTIETRYNRDPDQCLRECLASWLKGGFEATWDRLAIAVGKVGETTAATYIRSRKELQ</sequence>
<dbReference type="Gene3D" id="1.10.10.10">
    <property type="entry name" value="Winged helix-like DNA-binding domain superfamily/Winged helix DNA-binding domain"/>
    <property type="match status" value="1"/>
</dbReference>